<gene>
    <name evidence="1" type="ORF">CVT25_007346</name>
</gene>
<proteinExistence type="predicted"/>
<dbReference type="InParanoid" id="A0A409XJH0"/>
<evidence type="ECO:0000313" key="1">
    <source>
        <dbReference type="EMBL" id="PPQ90876.1"/>
    </source>
</evidence>
<dbReference type="OrthoDB" id="2788229at2759"/>
<organism evidence="1 2">
    <name type="scientific">Psilocybe cyanescens</name>
    <dbReference type="NCBI Taxonomy" id="93625"/>
    <lineage>
        <taxon>Eukaryota</taxon>
        <taxon>Fungi</taxon>
        <taxon>Dikarya</taxon>
        <taxon>Basidiomycota</taxon>
        <taxon>Agaricomycotina</taxon>
        <taxon>Agaricomycetes</taxon>
        <taxon>Agaricomycetidae</taxon>
        <taxon>Agaricales</taxon>
        <taxon>Agaricineae</taxon>
        <taxon>Strophariaceae</taxon>
        <taxon>Psilocybe</taxon>
    </lineage>
</organism>
<comment type="caution">
    <text evidence="1">The sequence shown here is derived from an EMBL/GenBank/DDBJ whole genome shotgun (WGS) entry which is preliminary data.</text>
</comment>
<evidence type="ECO:0008006" key="3">
    <source>
        <dbReference type="Google" id="ProtNLM"/>
    </source>
</evidence>
<accession>A0A409XJH0</accession>
<protein>
    <recommendedName>
        <fullName evidence="3">F-box domain-containing protein</fullName>
    </recommendedName>
</protein>
<evidence type="ECO:0000313" key="2">
    <source>
        <dbReference type="Proteomes" id="UP000283269"/>
    </source>
</evidence>
<dbReference type="EMBL" id="NHYD01001521">
    <property type="protein sequence ID" value="PPQ90876.1"/>
    <property type="molecule type" value="Genomic_DNA"/>
</dbReference>
<dbReference type="SUPFAM" id="SSF52058">
    <property type="entry name" value="L domain-like"/>
    <property type="match status" value="1"/>
</dbReference>
<name>A0A409XJH0_PSICY</name>
<keyword evidence="2" id="KW-1185">Reference proteome</keyword>
<reference evidence="1 2" key="1">
    <citation type="journal article" date="2018" name="Evol. Lett.">
        <title>Horizontal gene cluster transfer increased hallucinogenic mushroom diversity.</title>
        <authorList>
            <person name="Reynolds H.T."/>
            <person name="Vijayakumar V."/>
            <person name="Gluck-Thaler E."/>
            <person name="Korotkin H.B."/>
            <person name="Matheny P.B."/>
            <person name="Slot J.C."/>
        </authorList>
    </citation>
    <scope>NUCLEOTIDE SEQUENCE [LARGE SCALE GENOMIC DNA]</scope>
    <source>
        <strain evidence="1 2">2631</strain>
    </source>
</reference>
<dbReference type="AlphaFoldDB" id="A0A409XJH0"/>
<dbReference type="Proteomes" id="UP000283269">
    <property type="component" value="Unassembled WGS sequence"/>
</dbReference>
<sequence>MILPILPQELVDHIVDDIGHEEDNSQRIAALSACSLASWSFLTPARRNRFRFVSLVEGGGRHKFTREQDDWKHILRLEAFAKLLLRDPCKAYPNHTPLSQHIGSLAIELSRYRAEPKLEETAQKRARLDSILPRILALIPSIRLLRLFYDYDLWKNDSLQWAFLGDSMKKALEDFCISRPIEYLDLAAIRSFPMAIITNCRHLKDLWAANMVDPDWASPLQTVSTDQGPFTPVLENLHVINSSDLVSGLAQYGVGPQAVIRLSFLRVLDMSSIRFAAEWTLISTPNQISPAQLDFGSLANLQTLTIYRLSFGHTASSPGLLSLTKWRFFDPKLNSKAPSSLETLDISGSWSNCTRRDEIKNFLPRSGWNAIDDVLSSGRFPRLCNIQLSLTLNYHNDPTVPDKMGPSLAKELTQDIQEKLPQLFPSLSRSLSTKIGVNLDVNGYMSYDCQPTFD</sequence>